<gene>
    <name evidence="1" type="ORF">Fmac_023779</name>
</gene>
<protein>
    <recommendedName>
        <fullName evidence="3">Transposase</fullName>
    </recommendedName>
</protein>
<accession>A0ABD1LMK5</accession>
<organism evidence="1 2">
    <name type="scientific">Flemingia macrophylla</name>
    <dbReference type="NCBI Taxonomy" id="520843"/>
    <lineage>
        <taxon>Eukaryota</taxon>
        <taxon>Viridiplantae</taxon>
        <taxon>Streptophyta</taxon>
        <taxon>Embryophyta</taxon>
        <taxon>Tracheophyta</taxon>
        <taxon>Spermatophyta</taxon>
        <taxon>Magnoliopsida</taxon>
        <taxon>eudicotyledons</taxon>
        <taxon>Gunneridae</taxon>
        <taxon>Pentapetalae</taxon>
        <taxon>rosids</taxon>
        <taxon>fabids</taxon>
        <taxon>Fabales</taxon>
        <taxon>Fabaceae</taxon>
        <taxon>Papilionoideae</taxon>
        <taxon>50 kb inversion clade</taxon>
        <taxon>NPAAA clade</taxon>
        <taxon>indigoferoid/millettioid clade</taxon>
        <taxon>Phaseoleae</taxon>
        <taxon>Flemingia</taxon>
    </lineage>
</organism>
<dbReference type="AlphaFoldDB" id="A0ABD1LMK5"/>
<dbReference type="EMBL" id="JBGMDY010000008">
    <property type="protein sequence ID" value="KAL2324721.1"/>
    <property type="molecule type" value="Genomic_DNA"/>
</dbReference>
<comment type="caution">
    <text evidence="1">The sequence shown here is derived from an EMBL/GenBank/DDBJ whole genome shotgun (WGS) entry which is preliminary data.</text>
</comment>
<sequence length="55" mass="6737">MSKLLPGVDQRFCVCHLYNNFRKIFPEKRMKELMWKAVTTTYPQAWEKEMQEIKN</sequence>
<keyword evidence="2" id="KW-1185">Reference proteome</keyword>
<name>A0ABD1LMK5_9FABA</name>
<proteinExistence type="predicted"/>
<dbReference type="Proteomes" id="UP001603857">
    <property type="component" value="Unassembled WGS sequence"/>
</dbReference>
<reference evidence="1 2" key="1">
    <citation type="submission" date="2024-08" db="EMBL/GenBank/DDBJ databases">
        <title>Insights into the chromosomal genome structure of Flemingia macrophylla.</title>
        <authorList>
            <person name="Ding Y."/>
            <person name="Zhao Y."/>
            <person name="Bi W."/>
            <person name="Wu M."/>
            <person name="Zhao G."/>
            <person name="Gong Y."/>
            <person name="Li W."/>
            <person name="Zhang P."/>
        </authorList>
    </citation>
    <scope>NUCLEOTIDE SEQUENCE [LARGE SCALE GENOMIC DNA]</scope>
    <source>
        <strain evidence="1">DYQJB</strain>
        <tissue evidence="1">Leaf</tissue>
    </source>
</reference>
<evidence type="ECO:0000313" key="1">
    <source>
        <dbReference type="EMBL" id="KAL2324721.1"/>
    </source>
</evidence>
<evidence type="ECO:0000313" key="2">
    <source>
        <dbReference type="Proteomes" id="UP001603857"/>
    </source>
</evidence>
<evidence type="ECO:0008006" key="3">
    <source>
        <dbReference type="Google" id="ProtNLM"/>
    </source>
</evidence>